<dbReference type="GO" id="GO:0016743">
    <property type="term" value="F:carboxyl- or carbamoyltransferase activity"/>
    <property type="evidence" value="ECO:0007669"/>
    <property type="project" value="InterPro"/>
</dbReference>
<keyword evidence="6" id="KW-0276">Fatty acid metabolism</keyword>
<name>A0A499UF06_9SPER</name>
<organism evidence="13">
    <name type="scientific">Gnetum ula</name>
    <dbReference type="NCBI Taxonomy" id="3383"/>
    <lineage>
        <taxon>Eukaryota</taxon>
        <taxon>Viridiplantae</taxon>
        <taxon>Streptophyta</taxon>
        <taxon>Embryophyta</taxon>
        <taxon>Tracheophyta</taxon>
        <taxon>Spermatophyta</taxon>
        <taxon>Gnetopsida</taxon>
        <taxon>Gnetidae</taxon>
        <taxon>Gnetales</taxon>
        <taxon>Gnetaceae</taxon>
        <taxon>Gnetum</taxon>
    </lineage>
</organism>
<evidence type="ECO:0000256" key="8">
    <source>
        <dbReference type="ARBA" id="ARBA00023098"/>
    </source>
</evidence>
<accession>A0A499UF06</accession>
<keyword evidence="8" id="KW-0443">Lipid metabolism</keyword>
<evidence type="ECO:0000256" key="6">
    <source>
        <dbReference type="ARBA" id="ARBA00022832"/>
    </source>
</evidence>
<evidence type="ECO:0000256" key="1">
    <source>
        <dbReference type="ARBA" id="ARBA00004956"/>
    </source>
</evidence>
<dbReference type="EMBL" id="LC428530">
    <property type="protein sequence ID" value="BBG67100.1"/>
    <property type="molecule type" value="Genomic_DNA"/>
</dbReference>
<comment type="catalytic activity">
    <reaction evidence="10">
        <text>N(6)-carboxybiotinyl-L-lysyl-[protein] + acetyl-CoA = N(6)-biotinyl-L-lysyl-[protein] + malonyl-CoA</text>
        <dbReference type="Rhea" id="RHEA:54728"/>
        <dbReference type="Rhea" id="RHEA-COMP:10505"/>
        <dbReference type="Rhea" id="RHEA-COMP:10506"/>
        <dbReference type="ChEBI" id="CHEBI:57288"/>
        <dbReference type="ChEBI" id="CHEBI:57384"/>
        <dbReference type="ChEBI" id="CHEBI:83144"/>
        <dbReference type="ChEBI" id="CHEBI:83145"/>
        <dbReference type="EC" id="2.1.3.15"/>
    </reaction>
</comment>
<evidence type="ECO:0000256" key="5">
    <source>
        <dbReference type="ARBA" id="ARBA00022741"/>
    </source>
</evidence>
<keyword evidence="3" id="KW-0444">Lipid biosynthesis</keyword>
<dbReference type="PRINTS" id="PR01069">
    <property type="entry name" value="ACCCTRFRASEA"/>
</dbReference>
<evidence type="ECO:0000256" key="3">
    <source>
        <dbReference type="ARBA" id="ARBA00022516"/>
    </source>
</evidence>
<dbReference type="UniPathway" id="UPA00655">
    <property type="reaction ID" value="UER00711"/>
</dbReference>
<dbReference type="HAMAP" id="MF_00823">
    <property type="entry name" value="AcetylCoA_CT_alpha"/>
    <property type="match status" value="1"/>
</dbReference>
<evidence type="ECO:0000313" key="13">
    <source>
        <dbReference type="EMBL" id="BBG67100.1"/>
    </source>
</evidence>
<dbReference type="GO" id="GO:0003989">
    <property type="term" value="F:acetyl-CoA carboxylase activity"/>
    <property type="evidence" value="ECO:0007669"/>
    <property type="project" value="InterPro"/>
</dbReference>
<dbReference type="NCBIfam" id="NF041504">
    <property type="entry name" value="AccA_sub"/>
    <property type="match status" value="1"/>
</dbReference>
<dbReference type="InterPro" id="IPR029045">
    <property type="entry name" value="ClpP/crotonase-like_dom_sf"/>
</dbReference>
<keyword evidence="9" id="KW-0275">Fatty acid biosynthesis</keyword>
<dbReference type="Pfam" id="PF03255">
    <property type="entry name" value="ACCA"/>
    <property type="match status" value="1"/>
</dbReference>
<evidence type="ECO:0000256" key="7">
    <source>
        <dbReference type="ARBA" id="ARBA00022840"/>
    </source>
</evidence>
<evidence type="ECO:0000256" key="11">
    <source>
        <dbReference type="SAM" id="MobiDB-lite"/>
    </source>
</evidence>
<gene>
    <name evidence="13" type="primary">accA1</name>
</gene>
<feature type="region of interest" description="Disordered" evidence="11">
    <location>
        <begin position="429"/>
        <end position="462"/>
    </location>
</feature>
<proteinExistence type="inferred from homology"/>
<dbReference type="Gene3D" id="3.90.226.10">
    <property type="entry name" value="2-enoyl-CoA Hydratase, Chain A, domain 1"/>
    <property type="match status" value="1"/>
</dbReference>
<feature type="domain" description="CoA carboxyltransferase C-terminal" evidence="12">
    <location>
        <begin position="136"/>
        <end position="390"/>
    </location>
</feature>
<dbReference type="SUPFAM" id="SSF52096">
    <property type="entry name" value="ClpP/crotonase"/>
    <property type="match status" value="1"/>
</dbReference>
<dbReference type="NCBIfam" id="NF004344">
    <property type="entry name" value="PRK05724.1"/>
    <property type="match status" value="1"/>
</dbReference>
<evidence type="ECO:0000256" key="2">
    <source>
        <dbReference type="ARBA" id="ARBA00011883"/>
    </source>
</evidence>
<dbReference type="EC" id="2.1.3.15" evidence="2"/>
<dbReference type="PROSITE" id="PS50989">
    <property type="entry name" value="COA_CT_CTER"/>
    <property type="match status" value="1"/>
</dbReference>
<dbReference type="PANTHER" id="PTHR42853:SF3">
    <property type="entry name" value="ACETYL-COENZYME A CARBOXYLASE CARBOXYL TRANSFERASE SUBUNIT ALPHA, CHLOROPLASTIC"/>
    <property type="match status" value="1"/>
</dbReference>
<dbReference type="AlphaFoldDB" id="A0A499UF06"/>
<dbReference type="GO" id="GO:0006633">
    <property type="term" value="P:fatty acid biosynthetic process"/>
    <property type="evidence" value="ECO:0007669"/>
    <property type="project" value="UniProtKB-KW"/>
</dbReference>
<feature type="compositionally biased region" description="Polar residues" evidence="11">
    <location>
        <begin position="435"/>
        <end position="448"/>
    </location>
</feature>
<reference evidence="13" key="1">
    <citation type="journal article" date="2019" name="Genome Biol. Evol.">
        <title>Two independent plastid accD transfers to the nuclear genome of Gnetum and other insights on acetyl-CoA carboxylase evolution in gymnosperms.</title>
        <authorList>
            <person name="Sudianto E."/>
            <person name="Chaw S.-M."/>
        </authorList>
    </citation>
    <scope>NUCLEOTIDE SEQUENCE</scope>
</reference>
<dbReference type="InterPro" id="IPR001095">
    <property type="entry name" value="Acetyl_CoA_COase_a_su"/>
</dbReference>
<evidence type="ECO:0000259" key="12">
    <source>
        <dbReference type="PROSITE" id="PS50989"/>
    </source>
</evidence>
<dbReference type="NCBIfam" id="TIGR00513">
    <property type="entry name" value="accA"/>
    <property type="match status" value="1"/>
</dbReference>
<dbReference type="GO" id="GO:0005524">
    <property type="term" value="F:ATP binding"/>
    <property type="evidence" value="ECO:0007669"/>
    <property type="project" value="UniProtKB-KW"/>
</dbReference>
<evidence type="ECO:0000256" key="4">
    <source>
        <dbReference type="ARBA" id="ARBA00022679"/>
    </source>
</evidence>
<dbReference type="PANTHER" id="PTHR42853">
    <property type="entry name" value="ACETYL-COENZYME A CARBOXYLASE CARBOXYL TRANSFERASE SUBUNIT ALPHA"/>
    <property type="match status" value="1"/>
</dbReference>
<keyword evidence="7" id="KW-0067">ATP-binding</keyword>
<keyword evidence="4 13" id="KW-0808">Transferase</keyword>
<comment type="pathway">
    <text evidence="1">Lipid metabolism; malonyl-CoA biosynthesis; malonyl-CoA from acetyl-CoA: step 1/1.</text>
</comment>
<dbReference type="GO" id="GO:0009317">
    <property type="term" value="C:acetyl-CoA carboxylase complex"/>
    <property type="evidence" value="ECO:0007669"/>
    <property type="project" value="InterPro"/>
</dbReference>
<evidence type="ECO:0000256" key="9">
    <source>
        <dbReference type="ARBA" id="ARBA00023160"/>
    </source>
</evidence>
<keyword evidence="5" id="KW-0547">Nucleotide-binding</keyword>
<evidence type="ECO:0000256" key="10">
    <source>
        <dbReference type="ARBA" id="ARBA00049152"/>
    </source>
</evidence>
<dbReference type="InterPro" id="IPR011763">
    <property type="entry name" value="COA_CT_C"/>
</dbReference>
<dbReference type="GO" id="GO:2001295">
    <property type="term" value="P:malonyl-CoA biosynthetic process"/>
    <property type="evidence" value="ECO:0007669"/>
    <property type="project" value="UniProtKB-UniPathway"/>
</dbReference>
<protein>
    <recommendedName>
        <fullName evidence="2">acetyl-CoA carboxytransferase</fullName>
        <ecNumber evidence="2">2.1.3.15</ecNumber>
    </recommendedName>
</protein>
<sequence length="498" mass="55472">MSSSILSMSIAQAPAFHVHDSMTSMCSIDDSVVKVKENPGFRIRKFGSKRSSVILAAKIRKGKKGAETEYPWPDKVSGNVKEGYLGYLSRFKPLPTRPKPVVLPFEKPIADLEKKITEIRDLANETGMDFSVQISELEKKYEQVVKDLYAQLTPIERVSVARHPNRPTFLDHILNITDRWVELHGDRAGYDDPAIVTGLGSIEGISFVFIGHQKGRNTKENIYRNFAMPTPHGYRKALRMMKHADHHGFPIITFIDTPGAYADIKSEEKGQGEAIAQNLRTMFSLKVPIVTVVIGEGGSGGALAIGCCNKMLMLENSVYYVASPEACAAILWKTAKAAPMAAEKLRITAQELCKYKIADEVIPEPLGGAHLDPFESSRLIKTAVLKHMHALLEVNPEEVKQHRMAKYRGIGRWEEGEIDSYRKRNMKKQDLAEPSEQSTLVSSSSNPINLKEDSIDSDPLGQNASVVAESMFKDSPEIRKVNEEIRATINSVSHPEFR</sequence>